<feature type="chain" id="PRO_5008048983" evidence="1">
    <location>
        <begin position="24"/>
        <end position="94"/>
    </location>
</feature>
<feature type="signal peptide" evidence="1">
    <location>
        <begin position="1"/>
        <end position="23"/>
    </location>
</feature>
<gene>
    <name evidence="2" type="ORF">THIOM_002478</name>
</gene>
<dbReference type="AlphaFoldDB" id="A0A176S1E8"/>
<evidence type="ECO:0000256" key="1">
    <source>
        <dbReference type="SAM" id="SignalP"/>
    </source>
</evidence>
<keyword evidence="3" id="KW-1185">Reference proteome</keyword>
<protein>
    <submittedName>
        <fullName evidence="2">Secreted protein</fullName>
    </submittedName>
</protein>
<reference evidence="2 3" key="1">
    <citation type="submission" date="2016-05" db="EMBL/GenBank/DDBJ databases">
        <title>Single-cell genome of chain-forming Candidatus Thiomargarita nelsonii and comparison to other large sulfur-oxidizing bacteria.</title>
        <authorList>
            <person name="Winkel M."/>
            <person name="Salman V."/>
            <person name="Woyke T."/>
            <person name="Schulz-Vogt H."/>
            <person name="Richter M."/>
            <person name="Flood B."/>
            <person name="Bailey J."/>
            <person name="Amann R."/>
            <person name="Mussmann M."/>
        </authorList>
    </citation>
    <scope>NUCLEOTIDE SEQUENCE [LARGE SCALE GENOMIC DNA]</scope>
    <source>
        <strain evidence="2 3">THI036</strain>
    </source>
</reference>
<dbReference type="Proteomes" id="UP000076962">
    <property type="component" value="Unassembled WGS sequence"/>
</dbReference>
<proteinExistence type="predicted"/>
<dbReference type="EMBL" id="LUTY01001418">
    <property type="protein sequence ID" value="OAD21748.1"/>
    <property type="molecule type" value="Genomic_DNA"/>
</dbReference>
<comment type="caution">
    <text evidence="2">The sequence shown here is derived from an EMBL/GenBank/DDBJ whole genome shotgun (WGS) entry which is preliminary data.</text>
</comment>
<evidence type="ECO:0000313" key="3">
    <source>
        <dbReference type="Proteomes" id="UP000076962"/>
    </source>
</evidence>
<accession>A0A176S1E8</accession>
<evidence type="ECO:0000313" key="2">
    <source>
        <dbReference type="EMBL" id="OAD21748.1"/>
    </source>
</evidence>
<feature type="non-terminal residue" evidence="2">
    <location>
        <position position="94"/>
    </location>
</feature>
<organism evidence="2 3">
    <name type="scientific">Candidatus Thiomargarita nelsonii</name>
    <dbReference type="NCBI Taxonomy" id="1003181"/>
    <lineage>
        <taxon>Bacteria</taxon>
        <taxon>Pseudomonadati</taxon>
        <taxon>Pseudomonadota</taxon>
        <taxon>Gammaproteobacteria</taxon>
        <taxon>Thiotrichales</taxon>
        <taxon>Thiotrichaceae</taxon>
        <taxon>Thiomargarita</taxon>
    </lineage>
</organism>
<name>A0A176S1E8_9GAMM</name>
<sequence>MKKRVLLQTAVLLAATVNLSEVAASCFPPAKGQTPLDVLKCLQSELDSQQKRIAELEKAMPSPSSPQWHDLYTPSGWSKYGDVKCRLRKDGWIE</sequence>
<keyword evidence="1" id="KW-0732">Signal</keyword>